<keyword evidence="2" id="KW-0238">DNA-binding</keyword>
<evidence type="ECO:0000259" key="4">
    <source>
        <dbReference type="PROSITE" id="PS50949"/>
    </source>
</evidence>
<dbReference type="SMART" id="SM00345">
    <property type="entry name" value="HTH_GNTR"/>
    <property type="match status" value="1"/>
</dbReference>
<evidence type="ECO:0000256" key="3">
    <source>
        <dbReference type="ARBA" id="ARBA00023163"/>
    </source>
</evidence>
<name>A0ABV6J7X7_9BACL</name>
<gene>
    <name evidence="5" type="ORF">ACFFJ8_09245</name>
</gene>
<dbReference type="Gene3D" id="3.40.50.2300">
    <property type="match status" value="2"/>
</dbReference>
<dbReference type="Gene3D" id="1.10.10.10">
    <property type="entry name" value="Winged helix-like DNA-binding domain superfamily/Winged helix DNA-binding domain"/>
    <property type="match status" value="1"/>
</dbReference>
<evidence type="ECO:0000313" key="5">
    <source>
        <dbReference type="EMBL" id="MFC0391559.1"/>
    </source>
</evidence>
<dbReference type="RefSeq" id="WP_204819794.1">
    <property type="nucleotide sequence ID" value="NZ_JANHOF010000006.1"/>
</dbReference>
<reference evidence="5 6" key="1">
    <citation type="submission" date="2024-09" db="EMBL/GenBank/DDBJ databases">
        <authorList>
            <person name="Sun Q."/>
            <person name="Mori K."/>
        </authorList>
    </citation>
    <scope>NUCLEOTIDE SEQUENCE [LARGE SCALE GENOMIC DNA]</scope>
    <source>
        <strain evidence="5 6">CCM 4839</strain>
    </source>
</reference>
<accession>A0ABV6J7X7</accession>
<dbReference type="CDD" id="cd07377">
    <property type="entry name" value="WHTH_GntR"/>
    <property type="match status" value="1"/>
</dbReference>
<evidence type="ECO:0000313" key="6">
    <source>
        <dbReference type="Proteomes" id="UP001589818"/>
    </source>
</evidence>
<dbReference type="InterPro" id="IPR028082">
    <property type="entry name" value="Peripla_BP_I"/>
</dbReference>
<dbReference type="Proteomes" id="UP001589818">
    <property type="component" value="Unassembled WGS sequence"/>
</dbReference>
<dbReference type="PROSITE" id="PS50949">
    <property type="entry name" value="HTH_GNTR"/>
    <property type="match status" value="1"/>
</dbReference>
<proteinExistence type="predicted"/>
<keyword evidence="6" id="KW-1185">Reference proteome</keyword>
<dbReference type="Pfam" id="PF00392">
    <property type="entry name" value="GntR"/>
    <property type="match status" value="1"/>
</dbReference>
<protein>
    <submittedName>
        <fullName evidence="5">GntR family transcriptional regulator</fullName>
    </submittedName>
</protein>
<dbReference type="InterPro" id="IPR000524">
    <property type="entry name" value="Tscrpt_reg_HTH_GntR"/>
</dbReference>
<evidence type="ECO:0000256" key="2">
    <source>
        <dbReference type="ARBA" id="ARBA00023125"/>
    </source>
</evidence>
<dbReference type="EMBL" id="JBHLVF010000011">
    <property type="protein sequence ID" value="MFC0391559.1"/>
    <property type="molecule type" value="Genomic_DNA"/>
</dbReference>
<feature type="domain" description="HTH gntR-type" evidence="4">
    <location>
        <begin position="9"/>
        <end position="77"/>
    </location>
</feature>
<organism evidence="5 6">
    <name type="scientific">Paenibacillus mendelii</name>
    <dbReference type="NCBI Taxonomy" id="206163"/>
    <lineage>
        <taxon>Bacteria</taxon>
        <taxon>Bacillati</taxon>
        <taxon>Bacillota</taxon>
        <taxon>Bacilli</taxon>
        <taxon>Bacillales</taxon>
        <taxon>Paenibacillaceae</taxon>
        <taxon>Paenibacillus</taxon>
    </lineage>
</organism>
<keyword evidence="3" id="KW-0804">Transcription</keyword>
<dbReference type="CDD" id="cd06267">
    <property type="entry name" value="PBP1_LacI_sugar_binding-like"/>
    <property type="match status" value="1"/>
</dbReference>
<dbReference type="SUPFAM" id="SSF53822">
    <property type="entry name" value="Periplasmic binding protein-like I"/>
    <property type="match status" value="1"/>
</dbReference>
<dbReference type="PANTHER" id="PTHR30146:SF109">
    <property type="entry name" value="HTH-TYPE TRANSCRIPTIONAL REGULATOR GALS"/>
    <property type="match status" value="1"/>
</dbReference>
<dbReference type="SUPFAM" id="SSF46785">
    <property type="entry name" value="Winged helix' DNA-binding domain"/>
    <property type="match status" value="1"/>
</dbReference>
<dbReference type="InterPro" id="IPR036388">
    <property type="entry name" value="WH-like_DNA-bd_sf"/>
</dbReference>
<sequence>MLTEKSGKTPMYQFIMEDIKGKIAEGILKPHDPLPTQIDLARQYNTSEITSRRALSDLVQEGFIYRVRGKGSFVQENAAEASPKAMSTIYFAQQNLDVQLYNHRFFADTLAGIKEVCEENGTAFYMWDIGPNYELPDDPNAGIILASNDQFDLSKLIKWRDEGRRLVTVHFYYPHLNIPYVIVDNLTGGYLATQHLLSLGHERIGIILTGASMVEMNQEFSLRLQGYRLALSQHQIPFDPDLVCVVNNGSEQPEMGYEGFQTLMGKKNRPTAVFATSDYKAIGAMNAAREMGINVPEDMSIIGYDDVVMSQYTFPNLTTVNQNTKKLGERAAEMLLFELHENQGKILKDEIVPKLIVRDSCAEGKE</sequence>
<dbReference type="PANTHER" id="PTHR30146">
    <property type="entry name" value="LACI-RELATED TRANSCRIPTIONAL REPRESSOR"/>
    <property type="match status" value="1"/>
</dbReference>
<keyword evidence="1" id="KW-0805">Transcription regulation</keyword>
<comment type="caution">
    <text evidence="5">The sequence shown here is derived from an EMBL/GenBank/DDBJ whole genome shotgun (WGS) entry which is preliminary data.</text>
</comment>
<evidence type="ECO:0000256" key="1">
    <source>
        <dbReference type="ARBA" id="ARBA00023015"/>
    </source>
</evidence>
<dbReference type="Pfam" id="PF13377">
    <property type="entry name" value="Peripla_BP_3"/>
    <property type="match status" value="1"/>
</dbReference>
<dbReference type="InterPro" id="IPR036390">
    <property type="entry name" value="WH_DNA-bd_sf"/>
</dbReference>
<dbReference type="InterPro" id="IPR046335">
    <property type="entry name" value="LacI/GalR-like_sensor"/>
</dbReference>